<comment type="catalytic activity">
    <reaction evidence="6 8">
        <text>D-glucosamine 6-phosphate + acetyl-CoA = N-acetyl-D-glucosamine 6-phosphate + CoA + H(+)</text>
        <dbReference type="Rhea" id="RHEA:10292"/>
        <dbReference type="ChEBI" id="CHEBI:15378"/>
        <dbReference type="ChEBI" id="CHEBI:57287"/>
        <dbReference type="ChEBI" id="CHEBI:57288"/>
        <dbReference type="ChEBI" id="CHEBI:57513"/>
        <dbReference type="ChEBI" id="CHEBI:58725"/>
        <dbReference type="EC" id="2.3.1.4"/>
    </reaction>
</comment>
<accession>A0A1G4KA14</accession>
<dbReference type="InterPro" id="IPR016181">
    <property type="entry name" value="Acyl_CoA_acyltransferase"/>
</dbReference>
<feature type="domain" description="N-acetyltransferase" evidence="9">
    <location>
        <begin position="8"/>
        <end position="157"/>
    </location>
</feature>
<dbReference type="PANTHER" id="PTHR13355:SF11">
    <property type="entry name" value="GLUCOSAMINE 6-PHOSPHATE N-ACETYLTRANSFERASE"/>
    <property type="match status" value="1"/>
</dbReference>
<keyword evidence="11" id="KW-1185">Reference proteome</keyword>
<evidence type="ECO:0000256" key="4">
    <source>
        <dbReference type="ARBA" id="ARBA00022679"/>
    </source>
</evidence>
<evidence type="ECO:0000256" key="5">
    <source>
        <dbReference type="ARBA" id="ARBA00023315"/>
    </source>
</evidence>
<dbReference type="PROSITE" id="PS51186">
    <property type="entry name" value="GNAT"/>
    <property type="match status" value="1"/>
</dbReference>
<evidence type="ECO:0000256" key="8">
    <source>
        <dbReference type="RuleBase" id="RU365086"/>
    </source>
</evidence>
<sequence length="157" mass="17635">MHQLPPGYKLRRVNSSDFDAVIKTLQVLTTVGDVSQAKFDEILEYWEQTRITIKGNQVPAYNMFVITDDADRAVATGTVLIEKKIIHCGGLVGHIEDIAVSRDQQGKSLGRMMIEHLTTYAHDLGCYKVILDCSDENVGFYKRCGYLKAGVEMSHRL</sequence>
<keyword evidence="5 8" id="KW-0012">Acyltransferase</keyword>
<dbReference type="GO" id="GO:0006048">
    <property type="term" value="P:UDP-N-acetylglucosamine biosynthetic process"/>
    <property type="evidence" value="ECO:0007669"/>
    <property type="project" value="UniProtKB-UniRule"/>
</dbReference>
<comment type="pathway">
    <text evidence="1 8">Nucleotide-sugar biosynthesis; UDP-N-acetyl-alpha-D-glucosamine biosynthesis; N-acetyl-alpha-D-glucosamine 1-phosphate from alpha-D-glucosamine 6-phosphate (route I): step 1/2.</text>
</comment>
<name>A0A1G4KA14_9SACH</name>
<protein>
    <recommendedName>
        <fullName evidence="7 8">Glucosamine 6-phosphate N-acetyltransferase</fullName>
        <ecNumber evidence="3 8">2.3.1.4</ecNumber>
    </recommendedName>
</protein>
<dbReference type="Pfam" id="PF00583">
    <property type="entry name" value="Acetyltransf_1"/>
    <property type="match status" value="1"/>
</dbReference>
<evidence type="ECO:0000313" key="11">
    <source>
        <dbReference type="Proteomes" id="UP000191024"/>
    </source>
</evidence>
<dbReference type="UniPathway" id="UPA00113">
    <property type="reaction ID" value="UER00529"/>
</dbReference>
<evidence type="ECO:0000256" key="3">
    <source>
        <dbReference type="ARBA" id="ARBA00012703"/>
    </source>
</evidence>
<dbReference type="InterPro" id="IPR000182">
    <property type="entry name" value="GNAT_dom"/>
</dbReference>
<dbReference type="Gene3D" id="3.40.630.30">
    <property type="match status" value="1"/>
</dbReference>
<evidence type="ECO:0000256" key="2">
    <source>
        <dbReference type="ARBA" id="ARBA00006048"/>
    </source>
</evidence>
<dbReference type="CDD" id="cd04301">
    <property type="entry name" value="NAT_SF"/>
    <property type="match status" value="1"/>
</dbReference>
<dbReference type="AlphaFoldDB" id="A0A1G4KA14"/>
<dbReference type="GO" id="GO:0004343">
    <property type="term" value="F:glucosamine 6-phosphate N-acetyltransferase activity"/>
    <property type="evidence" value="ECO:0007669"/>
    <property type="project" value="UniProtKB-UniRule"/>
</dbReference>
<organism evidence="10 11">
    <name type="scientific">Lachancea mirantina</name>
    <dbReference type="NCBI Taxonomy" id="1230905"/>
    <lineage>
        <taxon>Eukaryota</taxon>
        <taxon>Fungi</taxon>
        <taxon>Dikarya</taxon>
        <taxon>Ascomycota</taxon>
        <taxon>Saccharomycotina</taxon>
        <taxon>Saccharomycetes</taxon>
        <taxon>Saccharomycetales</taxon>
        <taxon>Saccharomycetaceae</taxon>
        <taxon>Lachancea</taxon>
    </lineage>
</organism>
<evidence type="ECO:0000256" key="6">
    <source>
        <dbReference type="ARBA" id="ARBA00048964"/>
    </source>
</evidence>
<dbReference type="EMBL" id="LT598469">
    <property type="protein sequence ID" value="SCV00996.1"/>
    <property type="molecule type" value="Genomic_DNA"/>
</dbReference>
<dbReference type="OrthoDB" id="10039976at2759"/>
<gene>
    <name evidence="10" type="ORF">LAMI_0G08658G</name>
</gene>
<dbReference type="EC" id="2.3.1.4" evidence="3 8"/>
<dbReference type="STRING" id="1230905.A0A1G4KA14"/>
<proteinExistence type="inferred from homology"/>
<reference evidence="10 11" key="1">
    <citation type="submission" date="2016-03" db="EMBL/GenBank/DDBJ databases">
        <authorList>
            <person name="Devillers H."/>
        </authorList>
    </citation>
    <scope>NUCLEOTIDE SEQUENCE [LARGE SCALE GENOMIC DNA]</scope>
    <source>
        <strain evidence="10">CBS 11717</strain>
    </source>
</reference>
<evidence type="ECO:0000313" key="10">
    <source>
        <dbReference type="EMBL" id="SCV00996.1"/>
    </source>
</evidence>
<evidence type="ECO:0000256" key="1">
    <source>
        <dbReference type="ARBA" id="ARBA00004832"/>
    </source>
</evidence>
<keyword evidence="4 8" id="KW-0808">Transferase</keyword>
<comment type="similarity">
    <text evidence="2 8">Belongs to the acetyltransferase family. GNA1 subfamily.</text>
</comment>
<dbReference type="SUPFAM" id="SSF55729">
    <property type="entry name" value="Acyl-CoA N-acyltransferases (Nat)"/>
    <property type="match status" value="1"/>
</dbReference>
<dbReference type="FunFam" id="3.40.630.30:FF:000136">
    <property type="entry name" value="Glucosamine 6-phosphate N-acetyltransferase"/>
    <property type="match status" value="1"/>
</dbReference>
<dbReference type="Proteomes" id="UP000191024">
    <property type="component" value="Chromosome G"/>
</dbReference>
<dbReference type="PANTHER" id="PTHR13355">
    <property type="entry name" value="GLUCOSAMINE 6-PHOSPHATE N-ACETYLTRANSFERASE"/>
    <property type="match status" value="1"/>
</dbReference>
<dbReference type="InterPro" id="IPR039143">
    <property type="entry name" value="GNPNAT1-like"/>
</dbReference>
<evidence type="ECO:0000256" key="7">
    <source>
        <dbReference type="ARBA" id="ARBA00069869"/>
    </source>
</evidence>
<evidence type="ECO:0000259" key="9">
    <source>
        <dbReference type="PROSITE" id="PS51186"/>
    </source>
</evidence>